<dbReference type="PRINTS" id="PR00344">
    <property type="entry name" value="BCTRLSENSOR"/>
</dbReference>
<evidence type="ECO:0000256" key="7">
    <source>
        <dbReference type="SAM" id="Coils"/>
    </source>
</evidence>
<dbReference type="PROSITE" id="PS50109">
    <property type="entry name" value="HIS_KIN"/>
    <property type="match status" value="1"/>
</dbReference>
<evidence type="ECO:0000259" key="8">
    <source>
        <dbReference type="PROSITE" id="PS50109"/>
    </source>
</evidence>
<dbReference type="SMART" id="SM00091">
    <property type="entry name" value="PAS"/>
    <property type="match status" value="2"/>
</dbReference>
<keyword evidence="6" id="KW-0902">Two-component regulatory system</keyword>
<gene>
    <name evidence="10" type="ORF">PY091_18405</name>
</gene>
<dbReference type="PANTHER" id="PTHR43711">
    <property type="entry name" value="TWO-COMPONENT HISTIDINE KINASE"/>
    <property type="match status" value="1"/>
</dbReference>
<dbReference type="SUPFAM" id="SSF55785">
    <property type="entry name" value="PYP-like sensor domain (PAS domain)"/>
    <property type="match status" value="2"/>
</dbReference>
<evidence type="ECO:0000313" key="11">
    <source>
        <dbReference type="Proteomes" id="UP001217083"/>
    </source>
</evidence>
<name>A0ABT5XTF3_9FLAO</name>
<organism evidence="10 11">
    <name type="scientific">Flagellimonas okinawensis</name>
    <dbReference type="NCBI Taxonomy" id="3031324"/>
    <lineage>
        <taxon>Bacteria</taxon>
        <taxon>Pseudomonadati</taxon>
        <taxon>Bacteroidota</taxon>
        <taxon>Flavobacteriia</taxon>
        <taxon>Flavobacteriales</taxon>
        <taxon>Flavobacteriaceae</taxon>
        <taxon>Flagellimonas</taxon>
    </lineage>
</organism>
<comment type="catalytic activity">
    <reaction evidence="1">
        <text>ATP + protein L-histidine = ADP + protein N-phospho-L-histidine.</text>
        <dbReference type="EC" id="2.7.13.3"/>
    </reaction>
</comment>
<keyword evidence="4" id="KW-0808">Transferase</keyword>
<evidence type="ECO:0000256" key="1">
    <source>
        <dbReference type="ARBA" id="ARBA00000085"/>
    </source>
</evidence>
<comment type="caution">
    <text evidence="10">The sequence shown here is derived from an EMBL/GenBank/DDBJ whole genome shotgun (WGS) entry which is preliminary data.</text>
</comment>
<dbReference type="SMART" id="SM00388">
    <property type="entry name" value="HisKA"/>
    <property type="match status" value="1"/>
</dbReference>
<dbReference type="CDD" id="cd00130">
    <property type="entry name" value="PAS"/>
    <property type="match status" value="2"/>
</dbReference>
<dbReference type="PANTHER" id="PTHR43711:SF26">
    <property type="entry name" value="SENSOR HISTIDINE KINASE RCSC"/>
    <property type="match status" value="1"/>
</dbReference>
<dbReference type="Proteomes" id="UP001217083">
    <property type="component" value="Unassembled WGS sequence"/>
</dbReference>
<feature type="domain" description="Histidine kinase" evidence="8">
    <location>
        <begin position="284"/>
        <end position="500"/>
    </location>
</feature>
<dbReference type="InterPro" id="IPR035965">
    <property type="entry name" value="PAS-like_dom_sf"/>
</dbReference>
<feature type="domain" description="PAC" evidence="9">
    <location>
        <begin position="203"/>
        <end position="255"/>
    </location>
</feature>
<dbReference type="CDD" id="cd00082">
    <property type="entry name" value="HisKA"/>
    <property type="match status" value="1"/>
</dbReference>
<keyword evidence="5" id="KW-0418">Kinase</keyword>
<dbReference type="Gene3D" id="3.30.450.20">
    <property type="entry name" value="PAS domain"/>
    <property type="match status" value="2"/>
</dbReference>
<dbReference type="CDD" id="cd00075">
    <property type="entry name" value="HATPase"/>
    <property type="match status" value="1"/>
</dbReference>
<dbReference type="SMART" id="SM00387">
    <property type="entry name" value="HATPase_c"/>
    <property type="match status" value="1"/>
</dbReference>
<dbReference type="Gene3D" id="1.10.287.130">
    <property type="match status" value="1"/>
</dbReference>
<dbReference type="RefSeq" id="WP_275650947.1">
    <property type="nucleotide sequence ID" value="NZ_JARFVA010000011.1"/>
</dbReference>
<dbReference type="InterPro" id="IPR050736">
    <property type="entry name" value="Sensor_HK_Regulatory"/>
</dbReference>
<dbReference type="InterPro" id="IPR001610">
    <property type="entry name" value="PAC"/>
</dbReference>
<dbReference type="NCBIfam" id="TIGR00229">
    <property type="entry name" value="sensory_box"/>
    <property type="match status" value="2"/>
</dbReference>
<keyword evidence="3" id="KW-0597">Phosphoprotein</keyword>
<evidence type="ECO:0000256" key="2">
    <source>
        <dbReference type="ARBA" id="ARBA00012438"/>
    </source>
</evidence>
<evidence type="ECO:0000259" key="9">
    <source>
        <dbReference type="PROSITE" id="PS50113"/>
    </source>
</evidence>
<reference evidence="10 11" key="1">
    <citation type="submission" date="2023-03" db="EMBL/GenBank/DDBJ databases">
        <title>Muricauda XX sp. nov. and Muricauda XXX sp. nov., two novel species isolated from Okinawa Trough.</title>
        <authorList>
            <person name="Cao W."/>
            <person name="Deng X."/>
        </authorList>
    </citation>
    <scope>NUCLEOTIDE SEQUENCE [LARGE SCALE GENOMIC DNA]</scope>
    <source>
        <strain evidence="10 11">81s02</strain>
    </source>
</reference>
<dbReference type="InterPro" id="IPR005467">
    <property type="entry name" value="His_kinase_dom"/>
</dbReference>
<protein>
    <recommendedName>
        <fullName evidence="2">histidine kinase</fullName>
        <ecNumber evidence="2">2.7.13.3</ecNumber>
    </recommendedName>
</protein>
<evidence type="ECO:0000256" key="5">
    <source>
        <dbReference type="ARBA" id="ARBA00022777"/>
    </source>
</evidence>
<evidence type="ECO:0000256" key="3">
    <source>
        <dbReference type="ARBA" id="ARBA00022553"/>
    </source>
</evidence>
<sequence>MELFAKSNVLGILSEAISEGILIVNDQQLITASNSAANKMFDYETGELNGKPLQDLIPERFKHRHDTLVSDFIAKGKSRQMGPEVDLLGVRKGGEEFPLEISLNPFKLLQKHYVLALIKDITERKKAEQTIDYWFQIFDESLNEIYVFDVETFTFINVNRGAQLNLGYQMEELSDMSVMDIKPKVTIDVMKRLVSPLLSSRREKVIFETVHERKDGTRYPVEVHLQLSSIGKRKVFVAIVLDITERKNYTEQLEHTVEERTQQLQQALKAEKKLNELKTKFLSLVSHEFKTPLTSILTSTSLLTKYTDTEQQDKRDKHISTIKSKVKYLDNILTDFLSIERLDMGKVKYNMVRFPLSKLINEVVYDSNTLLKEGQRIRYPEDIDGIVVYFDEKILGLALSNLVHNAIKYSPEHSDIELKVAKDGNQLRIDVIDNGFGIPPEDQPFIFDRYFRASNVLTFQGTGIGLNIVRQHMHNLEANVTFKSAMGVGSTFTLYLPIHNTEENEKDTTGRG</sequence>
<dbReference type="InterPro" id="IPR004358">
    <property type="entry name" value="Sig_transdc_His_kin-like_C"/>
</dbReference>
<feature type="domain" description="PAC" evidence="9">
    <location>
        <begin position="81"/>
        <end position="133"/>
    </location>
</feature>
<evidence type="ECO:0000313" key="10">
    <source>
        <dbReference type="EMBL" id="MDF0709187.1"/>
    </source>
</evidence>
<evidence type="ECO:0000256" key="4">
    <source>
        <dbReference type="ARBA" id="ARBA00022679"/>
    </source>
</evidence>
<dbReference type="EC" id="2.7.13.3" evidence="2"/>
<dbReference type="Pfam" id="PF13426">
    <property type="entry name" value="PAS_9"/>
    <property type="match status" value="2"/>
</dbReference>
<dbReference type="SUPFAM" id="SSF55874">
    <property type="entry name" value="ATPase domain of HSP90 chaperone/DNA topoisomerase II/histidine kinase"/>
    <property type="match status" value="1"/>
</dbReference>
<dbReference type="InterPro" id="IPR036890">
    <property type="entry name" value="HATPase_C_sf"/>
</dbReference>
<dbReference type="InterPro" id="IPR000700">
    <property type="entry name" value="PAS-assoc_C"/>
</dbReference>
<dbReference type="PROSITE" id="PS50113">
    <property type="entry name" value="PAC"/>
    <property type="match status" value="2"/>
</dbReference>
<dbReference type="InterPro" id="IPR003661">
    <property type="entry name" value="HisK_dim/P_dom"/>
</dbReference>
<dbReference type="InterPro" id="IPR036097">
    <property type="entry name" value="HisK_dim/P_sf"/>
</dbReference>
<dbReference type="InterPro" id="IPR003594">
    <property type="entry name" value="HATPase_dom"/>
</dbReference>
<proteinExistence type="predicted"/>
<evidence type="ECO:0000256" key="6">
    <source>
        <dbReference type="ARBA" id="ARBA00023012"/>
    </source>
</evidence>
<feature type="coiled-coil region" evidence="7">
    <location>
        <begin position="250"/>
        <end position="280"/>
    </location>
</feature>
<dbReference type="Pfam" id="PF02518">
    <property type="entry name" value="HATPase_c"/>
    <property type="match status" value="1"/>
</dbReference>
<dbReference type="Pfam" id="PF00512">
    <property type="entry name" value="HisKA"/>
    <property type="match status" value="1"/>
</dbReference>
<dbReference type="Gene3D" id="3.30.565.10">
    <property type="entry name" value="Histidine kinase-like ATPase, C-terminal domain"/>
    <property type="match status" value="1"/>
</dbReference>
<keyword evidence="7" id="KW-0175">Coiled coil</keyword>
<keyword evidence="11" id="KW-1185">Reference proteome</keyword>
<dbReference type="SMART" id="SM00086">
    <property type="entry name" value="PAC"/>
    <property type="match status" value="2"/>
</dbReference>
<accession>A0ABT5XTF3</accession>
<dbReference type="EMBL" id="JARFVA010000011">
    <property type="protein sequence ID" value="MDF0709187.1"/>
    <property type="molecule type" value="Genomic_DNA"/>
</dbReference>
<dbReference type="SUPFAM" id="SSF47384">
    <property type="entry name" value="Homodimeric domain of signal transducing histidine kinase"/>
    <property type="match status" value="1"/>
</dbReference>
<dbReference type="InterPro" id="IPR000014">
    <property type="entry name" value="PAS"/>
</dbReference>